<organism evidence="6 7">
    <name type="scientific">Paragonimus skrjabini miyazakii</name>
    <dbReference type="NCBI Taxonomy" id="59628"/>
    <lineage>
        <taxon>Eukaryota</taxon>
        <taxon>Metazoa</taxon>
        <taxon>Spiralia</taxon>
        <taxon>Lophotrochozoa</taxon>
        <taxon>Platyhelminthes</taxon>
        <taxon>Trematoda</taxon>
        <taxon>Digenea</taxon>
        <taxon>Plagiorchiida</taxon>
        <taxon>Troglotremata</taxon>
        <taxon>Troglotrematidae</taxon>
        <taxon>Paragonimus</taxon>
    </lineage>
</organism>
<dbReference type="AlphaFoldDB" id="A0A8S9Z432"/>
<feature type="region of interest" description="Disordered" evidence="4">
    <location>
        <begin position="315"/>
        <end position="401"/>
    </location>
</feature>
<reference evidence="6" key="1">
    <citation type="submission" date="2019-07" db="EMBL/GenBank/DDBJ databases">
        <title>Annotation for the trematode Paragonimus miyazaki's.</title>
        <authorList>
            <person name="Choi Y.-J."/>
        </authorList>
    </citation>
    <scope>NUCLEOTIDE SEQUENCE</scope>
    <source>
        <strain evidence="6">Japan</strain>
    </source>
</reference>
<feature type="region of interest" description="Disordered" evidence="4">
    <location>
        <begin position="993"/>
        <end position="1036"/>
    </location>
</feature>
<dbReference type="InterPro" id="IPR021893">
    <property type="entry name" value="ZMYM2-like_C"/>
</dbReference>
<dbReference type="PANTHER" id="PTHR46963">
    <property type="entry name" value="SIMILAR TO RIKEN CDNA E130308A19"/>
    <property type="match status" value="1"/>
</dbReference>
<comment type="caution">
    <text evidence="6">The sequence shown here is derived from an EMBL/GenBank/DDBJ whole genome shotgun (WGS) entry which is preliminary data.</text>
</comment>
<gene>
    <name evidence="6" type="ORF">EG68_03864</name>
</gene>
<feature type="compositionally biased region" description="Polar residues" evidence="4">
    <location>
        <begin position="315"/>
        <end position="330"/>
    </location>
</feature>
<feature type="region of interest" description="Disordered" evidence="4">
    <location>
        <begin position="526"/>
        <end position="567"/>
    </location>
</feature>
<feature type="compositionally biased region" description="Polar residues" evidence="4">
    <location>
        <begin position="196"/>
        <end position="208"/>
    </location>
</feature>
<feature type="compositionally biased region" description="Low complexity" evidence="4">
    <location>
        <begin position="341"/>
        <end position="350"/>
    </location>
</feature>
<dbReference type="Pfam" id="PF12012">
    <property type="entry name" value="DUF3504"/>
    <property type="match status" value="1"/>
</dbReference>
<proteinExistence type="predicted"/>
<feature type="region of interest" description="Disordered" evidence="4">
    <location>
        <begin position="914"/>
        <end position="954"/>
    </location>
</feature>
<keyword evidence="1" id="KW-1017">Isopeptide bond</keyword>
<dbReference type="PANTHER" id="PTHR46963:SF2">
    <property type="match status" value="1"/>
</dbReference>
<feature type="compositionally biased region" description="Polar residues" evidence="4">
    <location>
        <begin position="919"/>
        <end position="954"/>
    </location>
</feature>
<feature type="compositionally biased region" description="Polar residues" evidence="4">
    <location>
        <begin position="993"/>
        <end position="1014"/>
    </location>
</feature>
<name>A0A8S9Z432_9TREM</name>
<sequence length="1073" mass="116182">MPIHYETKPGSSGYFTCPQCTAGFSSVYHLQLHFIQDHAMEFGNVFNLSAALAGTTRLSQPFPPQLLAQFSNSLAVPTSMANTCIPRPTFASLMEHATNVSKPDTLPDILARPIRSEENRRLESEASSITGPFGAASSLMNIPFAAAAAAAFGLPFMSDYPVTSSQSRMPESCNTPTQATLQGYALTGLRNDRSSEFQSKNNIGSTHANSKRSRMEASSMETTSSHPSDSLLNGPTLSDISIPWLNGTYPWPTDNGKPTGLAAFLTNCTQPKIPEFSSSSLFKPNIPTNSLPQTNFPLPEGLNLLPSLCSPVHRTNNNSQFGEKNQSDHGLSNGAHQGDLSTSTHTSRSSPPNPFLWPKSSQPLKSETQKRDHTGNDSDTSGYRPRGSSKGPTTVSGLDKPVPEVVVTTSNVDNPITAPNGAVHNTLRKTRSDMKVIHRYLVQVKHDNRDIQQIPYYELDQYIQDFVLTAKKKDGHEYEPESLKAFVHSLERHLKYHDYPHSVLKGSAFTGTRAVLNQRLNELRALSRSGGSGGGQYGASPGGYKRSSEDHSEVEGNTSSGVPSKRAAVARSFTPAGLVQGGLLGKDNPQAILNSLWLINRTQFNIGGTQRHRNLVWGQFQLVTDELGVKAVKFTPLFESAEVRYCRGHGGAKGCGSDASGRSSGSLQTLSCTGAAKRQPLPFNCVELFELYANLRPPEARGVSEPFYLCPEPTWEQSGNWFKTNAAGSQLLSRIPRLLGLKPAREPMLTSTTAANLEQPLKDPYDLAADTNICSRGAQSTSYFSGLSDAMLGKALFAKQQMHAQQQQPASSSFPSVYPPIPPNFLNLFPFVLPPGSEPLSAPLTQQSYLIPPSTYSNLLAPNSTLLFPQKSAESGHLSQAKSMKTTFPLEQHEADDLSHTGASSYRKYEKQLPAVDQQCGSPRSQSEPYVNAPSSDGSPSPTDAENLSLSDTSPRLPVCSILDTVSSTQTIYCPHKSIEKLSDRRLNQIENYSPQTSTDSHSSLSRPQSTGSRHSPVLGASSECSVRTDGNVTPERSSNLELHEHASGQSACLTPKEVLNLAHCKQEGSSCA</sequence>
<accession>A0A8S9Z432</accession>
<dbReference type="InterPro" id="IPR042838">
    <property type="entry name" value="KIAA1958"/>
</dbReference>
<dbReference type="InterPro" id="IPR013087">
    <property type="entry name" value="Znf_C2H2_type"/>
</dbReference>
<evidence type="ECO:0000256" key="4">
    <source>
        <dbReference type="SAM" id="MobiDB-lite"/>
    </source>
</evidence>
<dbReference type="Proteomes" id="UP000822476">
    <property type="component" value="Unassembled WGS sequence"/>
</dbReference>
<feature type="compositionally biased region" description="Gly residues" evidence="4">
    <location>
        <begin position="530"/>
        <end position="541"/>
    </location>
</feature>
<evidence type="ECO:0000256" key="1">
    <source>
        <dbReference type="ARBA" id="ARBA00022499"/>
    </source>
</evidence>
<keyword evidence="7" id="KW-1185">Reference proteome</keyword>
<feature type="compositionally biased region" description="Polar residues" evidence="4">
    <location>
        <begin position="219"/>
        <end position="234"/>
    </location>
</feature>
<evidence type="ECO:0000256" key="3">
    <source>
        <dbReference type="ARBA" id="ARBA00022843"/>
    </source>
</evidence>
<protein>
    <recommendedName>
        <fullName evidence="5">C2H2-type domain-containing protein</fullName>
    </recommendedName>
</protein>
<evidence type="ECO:0000313" key="6">
    <source>
        <dbReference type="EMBL" id="KAF7260153.1"/>
    </source>
</evidence>
<dbReference type="OrthoDB" id="10038493at2759"/>
<feature type="domain" description="C2H2-type" evidence="5">
    <location>
        <begin position="17"/>
        <end position="38"/>
    </location>
</feature>
<feature type="region of interest" description="Disordered" evidence="4">
    <location>
        <begin position="193"/>
        <end position="234"/>
    </location>
</feature>
<keyword evidence="2" id="KW-0597">Phosphoprotein</keyword>
<feature type="compositionally biased region" description="Basic and acidic residues" evidence="4">
    <location>
        <begin position="367"/>
        <end position="376"/>
    </location>
</feature>
<dbReference type="EMBL" id="JTDE01000870">
    <property type="protein sequence ID" value="KAF7260153.1"/>
    <property type="molecule type" value="Genomic_DNA"/>
</dbReference>
<feature type="compositionally biased region" description="Polar residues" evidence="4">
    <location>
        <begin position="1023"/>
        <end position="1036"/>
    </location>
</feature>
<evidence type="ECO:0000259" key="5">
    <source>
        <dbReference type="PROSITE" id="PS00028"/>
    </source>
</evidence>
<evidence type="ECO:0000313" key="7">
    <source>
        <dbReference type="Proteomes" id="UP000822476"/>
    </source>
</evidence>
<evidence type="ECO:0000256" key="2">
    <source>
        <dbReference type="ARBA" id="ARBA00022553"/>
    </source>
</evidence>
<keyword evidence="3" id="KW-0832">Ubl conjugation</keyword>
<dbReference type="PROSITE" id="PS00028">
    <property type="entry name" value="ZINC_FINGER_C2H2_1"/>
    <property type="match status" value="1"/>
</dbReference>